<evidence type="ECO:0000313" key="1">
    <source>
        <dbReference type="EMBL" id="TDT61283.1"/>
    </source>
</evidence>
<comment type="caution">
    <text evidence="1">The sequence shown here is derived from an EMBL/GenBank/DDBJ whole genome shotgun (WGS) entry which is preliminary data.</text>
</comment>
<name>A0A4R7KRN8_9CLOT</name>
<keyword evidence="2" id="KW-1185">Reference proteome</keyword>
<evidence type="ECO:0000313" key="2">
    <source>
        <dbReference type="Proteomes" id="UP000295325"/>
    </source>
</evidence>
<proteinExistence type="predicted"/>
<gene>
    <name evidence="1" type="ORF">EDD71_1077</name>
</gene>
<accession>A0A4R7KRN8</accession>
<sequence>MRIIIFCSILYFVANDIKKGDVCKTLLYSYTYTKFNFKATYTNNYELVITLNPGNWNGGPTFGVNRKEGYTLWPNPSTNLVSRIEEENK</sequence>
<dbReference type="Proteomes" id="UP000295325">
    <property type="component" value="Unassembled WGS sequence"/>
</dbReference>
<dbReference type="EMBL" id="SOAZ01000007">
    <property type="protein sequence ID" value="TDT61283.1"/>
    <property type="molecule type" value="Genomic_DNA"/>
</dbReference>
<dbReference type="AlphaFoldDB" id="A0A4R7KRN8"/>
<reference evidence="1 2" key="1">
    <citation type="submission" date="2019-03" db="EMBL/GenBank/DDBJ databases">
        <title>Genomic Encyclopedia of Type Strains, Phase IV (KMG-IV): sequencing the most valuable type-strain genomes for metagenomic binning, comparative biology and taxonomic classification.</title>
        <authorList>
            <person name="Goeker M."/>
        </authorList>
    </citation>
    <scope>NUCLEOTIDE SEQUENCE [LARGE SCALE GENOMIC DNA]</scope>
    <source>
        <strain evidence="1 2">DSM 24455</strain>
    </source>
</reference>
<organism evidence="1 2">
    <name type="scientific">Fonticella tunisiensis</name>
    <dbReference type="NCBI Taxonomy" id="1096341"/>
    <lineage>
        <taxon>Bacteria</taxon>
        <taxon>Bacillati</taxon>
        <taxon>Bacillota</taxon>
        <taxon>Clostridia</taxon>
        <taxon>Eubacteriales</taxon>
        <taxon>Clostridiaceae</taxon>
        <taxon>Fonticella</taxon>
    </lineage>
</organism>
<protein>
    <submittedName>
        <fullName evidence="1">Uncharacterized protein</fullName>
    </submittedName>
</protein>